<dbReference type="GO" id="GO:0016787">
    <property type="term" value="F:hydrolase activity"/>
    <property type="evidence" value="ECO:0007669"/>
    <property type="project" value="UniProtKB-KW"/>
</dbReference>
<comment type="similarity">
    <text evidence="3">Belongs to the HARBI1 family.</text>
</comment>
<dbReference type="AlphaFoldDB" id="A0A672JCR2"/>
<keyword evidence="11" id="KW-1185">Reference proteome</keyword>
<reference evidence="10" key="1">
    <citation type="submission" date="2019-06" db="EMBL/GenBank/DDBJ databases">
        <authorList>
            <consortium name="Wellcome Sanger Institute Data Sharing"/>
        </authorList>
    </citation>
    <scope>NUCLEOTIDE SEQUENCE [LARGE SCALE GENOMIC DNA]</scope>
</reference>
<dbReference type="GO" id="GO:0004518">
    <property type="term" value="F:nuclease activity"/>
    <property type="evidence" value="ECO:0007669"/>
    <property type="project" value="UniProtKB-KW"/>
</dbReference>
<sequence length="361" mass="41301">MDASKKAALVAVLTRYKQLQARHLLHVQKLHEEDRKRRRAAILALLQSRRMSSLRTGTEWEAMLSMDDHTFTRHFRIAKYQYEYLLAKLQEGGLKSEHSQGVPPIPAPKKLLMFLWFMANRSGLRVLSDKFDVSQSSVHRVTHQVLTVMLGLGSDFIAWPNGSQKRASAVAFRRICGLDRVIGVIDGCHIKLQRPSERGGDFMNHRSYYSVLLQGIVNEQGRFIDVFAGLPGMVQDARMLTESHFYPESQEKMGEYFLLGDSAYAERAFPFIITPTQDDGTLSEADLRRNTKISQGMSIVEQAFGRMKCRWKRLRDLQTTRLDRVVMIILAACCLHNLSLGTFDVCQHYPHDCPRQDDDNV</sequence>
<evidence type="ECO:0000256" key="5">
    <source>
        <dbReference type="ARBA" id="ARBA00022723"/>
    </source>
</evidence>
<dbReference type="OrthoDB" id="8962680at2759"/>
<feature type="domain" description="DDE Tnp4" evidence="8">
    <location>
        <begin position="185"/>
        <end position="337"/>
    </location>
</feature>
<comment type="cofactor">
    <cofactor evidence="1">
        <name>a divalent metal cation</name>
        <dbReference type="ChEBI" id="CHEBI:60240"/>
    </cofactor>
</comment>
<evidence type="ECO:0000256" key="2">
    <source>
        <dbReference type="ARBA" id="ARBA00004123"/>
    </source>
</evidence>
<dbReference type="OMA" id="QDIFARD"/>
<evidence type="ECO:0000259" key="8">
    <source>
        <dbReference type="Pfam" id="PF13359"/>
    </source>
</evidence>
<dbReference type="RefSeq" id="XP_029938681.1">
    <property type="nucleotide sequence ID" value="XM_030082821.1"/>
</dbReference>
<evidence type="ECO:0000313" key="11">
    <source>
        <dbReference type="Proteomes" id="UP000472267"/>
    </source>
</evidence>
<dbReference type="GO" id="GO:0046872">
    <property type="term" value="F:metal ion binding"/>
    <property type="evidence" value="ECO:0007669"/>
    <property type="project" value="UniProtKB-KW"/>
</dbReference>
<dbReference type="PANTHER" id="PTHR22930">
    <property type="match status" value="1"/>
</dbReference>
<evidence type="ECO:0000256" key="3">
    <source>
        <dbReference type="ARBA" id="ARBA00006958"/>
    </source>
</evidence>
<dbReference type="RefSeq" id="XP_029938690.1">
    <property type="nucleotide sequence ID" value="XM_030082830.1"/>
</dbReference>
<evidence type="ECO:0000256" key="7">
    <source>
        <dbReference type="ARBA" id="ARBA00023242"/>
    </source>
</evidence>
<evidence type="ECO:0000313" key="9">
    <source>
        <dbReference type="Ensembl" id="ENSSFAP00005003319.1"/>
    </source>
</evidence>
<name>A0A672JCR2_SALFA</name>
<gene>
    <name evidence="10" type="primary">LOC115381444</name>
    <name evidence="9" type="synonym">LOC115381452</name>
</gene>
<dbReference type="GO" id="GO:0005634">
    <property type="term" value="C:nucleus"/>
    <property type="evidence" value="ECO:0007669"/>
    <property type="project" value="UniProtKB-SubCell"/>
</dbReference>
<protein>
    <submittedName>
        <fullName evidence="10">Protein ALP1-like</fullName>
    </submittedName>
</protein>
<dbReference type="Proteomes" id="UP000472267">
    <property type="component" value="Chromosome 3"/>
</dbReference>
<evidence type="ECO:0000256" key="6">
    <source>
        <dbReference type="ARBA" id="ARBA00022801"/>
    </source>
</evidence>
<keyword evidence="5" id="KW-0479">Metal-binding</keyword>
<comment type="subcellular location">
    <subcellularLocation>
        <location evidence="2">Nucleus</location>
    </subcellularLocation>
</comment>
<dbReference type="Ensembl" id="ENSSFAT00005052682.1">
    <property type="protein sequence ID" value="ENSSFAP00005051039.1"/>
    <property type="gene ID" value="ENSSFAG00005024575.1"/>
</dbReference>
<evidence type="ECO:0000256" key="4">
    <source>
        <dbReference type="ARBA" id="ARBA00022722"/>
    </source>
</evidence>
<dbReference type="InterPro" id="IPR027806">
    <property type="entry name" value="HARBI1_dom"/>
</dbReference>
<dbReference type="InterPro" id="IPR045249">
    <property type="entry name" value="HARBI1-like"/>
</dbReference>
<evidence type="ECO:0000313" key="10">
    <source>
        <dbReference type="Ensembl" id="ENSSFAP00005051039.1"/>
    </source>
</evidence>
<keyword evidence="4" id="KW-0540">Nuclease</keyword>
<dbReference type="Pfam" id="PF13359">
    <property type="entry name" value="DDE_Tnp_4"/>
    <property type="match status" value="1"/>
</dbReference>
<keyword evidence="6" id="KW-0378">Hydrolase</keyword>
<dbReference type="Ensembl" id="ENSSFAT00005003568.1">
    <property type="protein sequence ID" value="ENSSFAP00005003319.1"/>
    <property type="gene ID" value="ENSSFAG00005002235.1"/>
</dbReference>
<dbReference type="PANTHER" id="PTHR22930:SF85">
    <property type="entry name" value="GH03217P-RELATED"/>
    <property type="match status" value="1"/>
</dbReference>
<accession>A0A672JCR2</accession>
<proteinExistence type="inferred from homology"/>
<organism evidence="10 11">
    <name type="scientific">Salarias fasciatus</name>
    <name type="common">Jewelled blenny</name>
    <name type="synonym">Blennius fasciatus</name>
    <dbReference type="NCBI Taxonomy" id="181472"/>
    <lineage>
        <taxon>Eukaryota</taxon>
        <taxon>Metazoa</taxon>
        <taxon>Chordata</taxon>
        <taxon>Craniata</taxon>
        <taxon>Vertebrata</taxon>
        <taxon>Euteleostomi</taxon>
        <taxon>Actinopterygii</taxon>
        <taxon>Neopterygii</taxon>
        <taxon>Teleostei</taxon>
        <taxon>Neoteleostei</taxon>
        <taxon>Acanthomorphata</taxon>
        <taxon>Ovalentaria</taxon>
        <taxon>Blenniimorphae</taxon>
        <taxon>Blenniiformes</taxon>
        <taxon>Blennioidei</taxon>
        <taxon>Blenniidae</taxon>
        <taxon>Salariinae</taxon>
        <taxon>Salarias</taxon>
    </lineage>
</organism>
<reference evidence="10" key="2">
    <citation type="submission" date="2025-05" db="UniProtKB">
        <authorList>
            <consortium name="Ensembl"/>
        </authorList>
    </citation>
    <scope>IDENTIFICATION</scope>
</reference>
<dbReference type="GeneID" id="115381444"/>
<keyword evidence="7" id="KW-0539">Nucleus</keyword>
<evidence type="ECO:0000256" key="1">
    <source>
        <dbReference type="ARBA" id="ARBA00001968"/>
    </source>
</evidence>